<dbReference type="SUPFAM" id="SSF54523">
    <property type="entry name" value="Pili subunits"/>
    <property type="match status" value="1"/>
</dbReference>
<dbReference type="PANTHER" id="PTHR30093:SF2">
    <property type="entry name" value="TYPE II SECRETION SYSTEM PROTEIN H"/>
    <property type="match status" value="1"/>
</dbReference>
<protein>
    <recommendedName>
        <fullName evidence="2">DUF1559 domain-containing protein</fullName>
    </recommendedName>
</protein>
<dbReference type="InterPro" id="IPR011453">
    <property type="entry name" value="DUF1559"/>
</dbReference>
<dbReference type="Gene3D" id="3.30.700.10">
    <property type="entry name" value="Glycoprotein, Type 4 Pilin"/>
    <property type="match status" value="1"/>
</dbReference>
<evidence type="ECO:0000313" key="3">
    <source>
        <dbReference type="EMBL" id="TWT90492.1"/>
    </source>
</evidence>
<evidence type="ECO:0000256" key="1">
    <source>
        <dbReference type="SAM" id="Phobius"/>
    </source>
</evidence>
<dbReference type="InterPro" id="IPR012902">
    <property type="entry name" value="N_methyl_site"/>
</dbReference>
<sequence>MRPKHDPRTPSPEPRRINCGFTLVELLVVIAIIGILVALLLPAVQAAREAARRNQCKSQLKQLALGSLNHHDVQGFFQSGGWGWGYVGDPDFGFGEDQPGGWVFSTLPFVEEQQLYDLSGNGAIHDATGRRPDRTQLEFATEVVQSIVSITNCPTRRQPILYPRNDGAGTLRNARTPLDTSRMDYAMNSGHAYNEFPDGSAFQAGPATYASADINTYNAQVDQELKREGPNGSPLYSGISFGRSEISLRKITDGTSHTYLIGEKALPVANYSNGADRGDNETWCTGFNNDNFRKTGRLVGGEIVEATPVSDTNTAAENHGRFGSAHPGVWLAALCDGSVHAVSFDIDWQIHRDLGNRTDGNVASIDQL</sequence>
<evidence type="ECO:0000259" key="2">
    <source>
        <dbReference type="Pfam" id="PF07596"/>
    </source>
</evidence>
<dbReference type="PANTHER" id="PTHR30093">
    <property type="entry name" value="GENERAL SECRETION PATHWAY PROTEIN G"/>
    <property type="match status" value="1"/>
</dbReference>
<gene>
    <name evidence="3" type="ORF">Mal64_08830</name>
</gene>
<dbReference type="OrthoDB" id="262572at2"/>
<dbReference type="AlphaFoldDB" id="A0A5C5ZSH0"/>
<organism evidence="3 4">
    <name type="scientific">Pseudobythopirellula maris</name>
    <dbReference type="NCBI Taxonomy" id="2527991"/>
    <lineage>
        <taxon>Bacteria</taxon>
        <taxon>Pseudomonadati</taxon>
        <taxon>Planctomycetota</taxon>
        <taxon>Planctomycetia</taxon>
        <taxon>Pirellulales</taxon>
        <taxon>Lacipirellulaceae</taxon>
        <taxon>Pseudobythopirellula</taxon>
    </lineage>
</organism>
<keyword evidence="1" id="KW-0812">Transmembrane</keyword>
<dbReference type="InterPro" id="IPR045584">
    <property type="entry name" value="Pilin-like"/>
</dbReference>
<dbReference type="RefSeq" id="WP_146397417.1">
    <property type="nucleotide sequence ID" value="NZ_SJPQ01000001.1"/>
</dbReference>
<evidence type="ECO:0000313" key="4">
    <source>
        <dbReference type="Proteomes" id="UP000315440"/>
    </source>
</evidence>
<dbReference type="Pfam" id="PF07963">
    <property type="entry name" value="N_methyl"/>
    <property type="match status" value="1"/>
</dbReference>
<reference evidence="3 4" key="1">
    <citation type="submission" date="2019-02" db="EMBL/GenBank/DDBJ databases">
        <title>Deep-cultivation of Planctomycetes and their phenomic and genomic characterization uncovers novel biology.</title>
        <authorList>
            <person name="Wiegand S."/>
            <person name="Jogler M."/>
            <person name="Boedeker C."/>
            <person name="Pinto D."/>
            <person name="Vollmers J."/>
            <person name="Rivas-Marin E."/>
            <person name="Kohn T."/>
            <person name="Peeters S.H."/>
            <person name="Heuer A."/>
            <person name="Rast P."/>
            <person name="Oberbeckmann S."/>
            <person name="Bunk B."/>
            <person name="Jeske O."/>
            <person name="Meyerdierks A."/>
            <person name="Storesund J.E."/>
            <person name="Kallscheuer N."/>
            <person name="Luecker S."/>
            <person name="Lage O.M."/>
            <person name="Pohl T."/>
            <person name="Merkel B.J."/>
            <person name="Hornburger P."/>
            <person name="Mueller R.-W."/>
            <person name="Bruemmer F."/>
            <person name="Labrenz M."/>
            <person name="Spormann A.M."/>
            <person name="Op Den Camp H."/>
            <person name="Overmann J."/>
            <person name="Amann R."/>
            <person name="Jetten M.S.M."/>
            <person name="Mascher T."/>
            <person name="Medema M.H."/>
            <person name="Devos D.P."/>
            <person name="Kaster A.-K."/>
            <person name="Ovreas L."/>
            <person name="Rohde M."/>
            <person name="Galperin M.Y."/>
            <person name="Jogler C."/>
        </authorList>
    </citation>
    <scope>NUCLEOTIDE SEQUENCE [LARGE SCALE GENOMIC DNA]</scope>
    <source>
        <strain evidence="3 4">Mal64</strain>
    </source>
</reference>
<accession>A0A5C5ZSH0</accession>
<dbReference type="EMBL" id="SJPQ01000001">
    <property type="protein sequence ID" value="TWT90492.1"/>
    <property type="molecule type" value="Genomic_DNA"/>
</dbReference>
<keyword evidence="1" id="KW-1133">Transmembrane helix</keyword>
<feature type="transmembrane region" description="Helical" evidence="1">
    <location>
        <begin position="21"/>
        <end position="44"/>
    </location>
</feature>
<feature type="domain" description="DUF1559" evidence="2">
    <location>
        <begin position="45"/>
        <end position="347"/>
    </location>
</feature>
<dbReference type="NCBIfam" id="TIGR02532">
    <property type="entry name" value="IV_pilin_GFxxxE"/>
    <property type="match status" value="1"/>
</dbReference>
<comment type="caution">
    <text evidence="3">The sequence shown here is derived from an EMBL/GenBank/DDBJ whole genome shotgun (WGS) entry which is preliminary data.</text>
</comment>
<dbReference type="Pfam" id="PF07596">
    <property type="entry name" value="SBP_bac_10"/>
    <property type="match status" value="1"/>
</dbReference>
<name>A0A5C5ZSH0_9BACT</name>
<keyword evidence="1" id="KW-0472">Membrane</keyword>
<proteinExistence type="predicted"/>
<dbReference type="Proteomes" id="UP000315440">
    <property type="component" value="Unassembled WGS sequence"/>
</dbReference>
<keyword evidence="4" id="KW-1185">Reference proteome</keyword>